<sequence>MSVVKVIEVMAESDKSWEDATRKGVERASKSVDAISSAWVKDQSVKVDGDKVTKFRVTLKIAFEVK</sequence>
<dbReference type="InterPro" id="IPR025543">
    <property type="entry name" value="Dodecin-like"/>
</dbReference>
<reference evidence="1 2" key="1">
    <citation type="submission" date="2016-08" db="EMBL/GenBank/DDBJ databases">
        <title>Draft genome of Amylibacter sp. strain 4G11.</title>
        <authorList>
            <person name="Wong S.-K."/>
            <person name="Hamasaki K."/>
            <person name="Yoshizawa S."/>
        </authorList>
    </citation>
    <scope>NUCLEOTIDE SEQUENCE [LARGE SCALE GENOMIC DNA]</scope>
    <source>
        <strain evidence="1 2">4G11</strain>
    </source>
</reference>
<dbReference type="PANTHER" id="PTHR39324:SF1">
    <property type="entry name" value="CALCIUM DODECIN"/>
    <property type="match status" value="1"/>
</dbReference>
<dbReference type="PANTHER" id="PTHR39324">
    <property type="entry name" value="CALCIUM DODECIN"/>
    <property type="match status" value="1"/>
</dbReference>
<protein>
    <submittedName>
        <fullName evidence="1">Dodecin</fullName>
    </submittedName>
</protein>
<evidence type="ECO:0000313" key="2">
    <source>
        <dbReference type="Proteomes" id="UP000231516"/>
    </source>
</evidence>
<comment type="caution">
    <text evidence="1">The sequence shown here is derived from an EMBL/GenBank/DDBJ whole genome shotgun (WGS) entry which is preliminary data.</text>
</comment>
<evidence type="ECO:0000313" key="1">
    <source>
        <dbReference type="EMBL" id="PIB26126.1"/>
    </source>
</evidence>
<dbReference type="EMBL" id="MDGM01000007">
    <property type="protein sequence ID" value="PIB26126.1"/>
    <property type="molecule type" value="Genomic_DNA"/>
</dbReference>
<gene>
    <name evidence="1" type="ORF">BFP76_14305</name>
</gene>
<dbReference type="InterPro" id="IPR009923">
    <property type="entry name" value="Dodecin"/>
</dbReference>
<dbReference type="RefSeq" id="WP_099591873.1">
    <property type="nucleotide sequence ID" value="NZ_MDGM01000007.1"/>
</dbReference>
<dbReference type="Proteomes" id="UP000231516">
    <property type="component" value="Unassembled WGS sequence"/>
</dbReference>
<accession>A0A2G5K9A7</accession>
<dbReference type="InterPro" id="IPR036694">
    <property type="entry name" value="Dodecin-like_sf"/>
</dbReference>
<proteinExistence type="predicted"/>
<dbReference type="SUPFAM" id="SSF89807">
    <property type="entry name" value="Dodecin-like"/>
    <property type="match status" value="1"/>
</dbReference>
<dbReference type="Pfam" id="PF07311">
    <property type="entry name" value="Dodecin"/>
    <property type="match status" value="1"/>
</dbReference>
<dbReference type="OrthoDB" id="9805449at2"/>
<name>A0A2G5K9A7_9RHOB</name>
<keyword evidence="2" id="KW-1185">Reference proteome</keyword>
<dbReference type="Gene3D" id="3.30.1660.10">
    <property type="entry name" value="Flavin-binding protein dodecin"/>
    <property type="match status" value="1"/>
</dbReference>
<dbReference type="AlphaFoldDB" id="A0A2G5K9A7"/>
<organism evidence="1 2">
    <name type="scientific">Paramylibacter kogurei</name>
    <dbReference type="NCBI Taxonomy" id="1889778"/>
    <lineage>
        <taxon>Bacteria</taxon>
        <taxon>Pseudomonadati</taxon>
        <taxon>Pseudomonadota</taxon>
        <taxon>Alphaproteobacteria</taxon>
        <taxon>Rhodobacterales</taxon>
        <taxon>Paracoccaceae</taxon>
        <taxon>Paramylibacter</taxon>
    </lineage>
</organism>